<dbReference type="NCBIfam" id="NF004804">
    <property type="entry name" value="PRK06153.1-3"/>
    <property type="match status" value="1"/>
</dbReference>
<dbReference type="InterPro" id="IPR035985">
    <property type="entry name" value="Ubiquitin-activating_enz"/>
</dbReference>
<sequence>MRSGFLLVHSVPYLNAQGLVELGTLCCPLTLASPDQTAKPSDHVMHFIGGFPHKLSGGPITAIEHSAGHMPLADGIVANYSFSNKPRDPAGFENFYEKVWSYLRVIWYEVRSKGSGETPCTFKTVDSVDPDSVFVYEDTASARAGIGALAAKLSPLRIAIVGLGGTGSFVLDGVAKTPVREIHLYDDDEYQQHNAYRSPGATSRETLDRHMSKVDFYQESYSVMHKGIVAHNQKVTESNVDDLSGFDYIFVCVDKGPVRRLIYDRLGDSNVCLIDTGMDVQATDEGSLWGSLRVTASTPDSRDHVFSRVPMGDAQKENLYASNVQVVELNALNAMLAVIQFKKLCGFYHEDGGGLNASFNTATNKITNSETR</sequence>
<evidence type="ECO:0000313" key="3">
    <source>
        <dbReference type="EMBL" id="RDL16231.1"/>
    </source>
</evidence>
<evidence type="ECO:0000259" key="2">
    <source>
        <dbReference type="Pfam" id="PF20590"/>
    </source>
</evidence>
<reference evidence="3 4" key="1">
    <citation type="submission" date="2018-07" db="EMBL/GenBank/DDBJ databases">
        <title>Genome sequencing of rice bacterial endophytes.</title>
        <authorList>
            <person name="Venturi V."/>
        </authorList>
    </citation>
    <scope>NUCLEOTIDE SEQUENCE [LARGE SCALE GENOMIC DNA]</scope>
    <source>
        <strain evidence="3 4">E2333</strain>
    </source>
</reference>
<dbReference type="Pfam" id="PF20590">
    <property type="entry name" value="DUF6791"/>
    <property type="match status" value="1"/>
</dbReference>
<dbReference type="Pfam" id="PF00899">
    <property type="entry name" value="ThiF"/>
    <property type="match status" value="1"/>
</dbReference>
<dbReference type="GO" id="GO:0008641">
    <property type="term" value="F:ubiquitin-like modifier activating enzyme activity"/>
    <property type="evidence" value="ECO:0007669"/>
    <property type="project" value="InterPro"/>
</dbReference>
<comment type="caution">
    <text evidence="3">The sequence shown here is derived from an EMBL/GenBank/DDBJ whole genome shotgun (WGS) entry which is preliminary data.</text>
</comment>
<feature type="domain" description="DUF6791" evidence="2">
    <location>
        <begin position="2"/>
        <end position="139"/>
    </location>
</feature>
<dbReference type="Gene3D" id="3.40.50.720">
    <property type="entry name" value="NAD(P)-binding Rossmann-like Domain"/>
    <property type="match status" value="1"/>
</dbReference>
<protein>
    <submittedName>
        <fullName evidence="3">ThiF family protein</fullName>
    </submittedName>
</protein>
<accession>A0A370S987</accession>
<dbReference type="AlphaFoldDB" id="A0A370S987"/>
<dbReference type="NCBIfam" id="NF004805">
    <property type="entry name" value="PRK06153.1-4"/>
    <property type="match status" value="1"/>
</dbReference>
<dbReference type="InterPro" id="IPR000594">
    <property type="entry name" value="ThiF_NAD_FAD-bd"/>
</dbReference>
<gene>
    <name evidence="3" type="ORF">DEU51_11488</name>
</gene>
<organism evidence="3 4">
    <name type="scientific">Pseudomonas jessenii</name>
    <dbReference type="NCBI Taxonomy" id="77298"/>
    <lineage>
        <taxon>Bacteria</taxon>
        <taxon>Pseudomonadati</taxon>
        <taxon>Pseudomonadota</taxon>
        <taxon>Gammaproteobacteria</taxon>
        <taxon>Pseudomonadales</taxon>
        <taxon>Pseudomonadaceae</taxon>
        <taxon>Pseudomonas</taxon>
    </lineage>
</organism>
<name>A0A370S987_PSEJE</name>
<dbReference type="CDD" id="cd01483">
    <property type="entry name" value="E1_enzyme_family"/>
    <property type="match status" value="1"/>
</dbReference>
<evidence type="ECO:0000259" key="1">
    <source>
        <dbReference type="Pfam" id="PF00899"/>
    </source>
</evidence>
<feature type="domain" description="THIF-type NAD/FAD binding fold" evidence="1">
    <location>
        <begin position="151"/>
        <end position="278"/>
    </location>
</feature>
<evidence type="ECO:0000313" key="4">
    <source>
        <dbReference type="Proteomes" id="UP000255365"/>
    </source>
</evidence>
<proteinExistence type="predicted"/>
<dbReference type="EMBL" id="QRAV01000014">
    <property type="protein sequence ID" value="RDL16231.1"/>
    <property type="molecule type" value="Genomic_DNA"/>
</dbReference>
<dbReference type="Proteomes" id="UP000255365">
    <property type="component" value="Unassembled WGS sequence"/>
</dbReference>
<dbReference type="InterPro" id="IPR046741">
    <property type="entry name" value="DUF6791"/>
</dbReference>
<dbReference type="SUPFAM" id="SSF69572">
    <property type="entry name" value="Activating enzymes of the ubiquitin-like proteins"/>
    <property type="match status" value="1"/>
</dbReference>